<organism evidence="8 9">
    <name type="scientific">Gossypium stocksii</name>
    <dbReference type="NCBI Taxonomy" id="47602"/>
    <lineage>
        <taxon>Eukaryota</taxon>
        <taxon>Viridiplantae</taxon>
        <taxon>Streptophyta</taxon>
        <taxon>Embryophyta</taxon>
        <taxon>Tracheophyta</taxon>
        <taxon>Spermatophyta</taxon>
        <taxon>Magnoliopsida</taxon>
        <taxon>eudicotyledons</taxon>
        <taxon>Gunneridae</taxon>
        <taxon>Pentapetalae</taxon>
        <taxon>rosids</taxon>
        <taxon>malvids</taxon>
        <taxon>Malvales</taxon>
        <taxon>Malvaceae</taxon>
        <taxon>Malvoideae</taxon>
        <taxon>Gossypium</taxon>
    </lineage>
</organism>
<evidence type="ECO:0000313" key="8">
    <source>
        <dbReference type="EMBL" id="KAH1083747.1"/>
    </source>
</evidence>
<dbReference type="GO" id="GO:0009532">
    <property type="term" value="C:plastid stroma"/>
    <property type="evidence" value="ECO:0007669"/>
    <property type="project" value="UniProtKB-ARBA"/>
</dbReference>
<dbReference type="PANTHER" id="PTHR10381">
    <property type="entry name" value="ATP-DEPENDENT CLP PROTEASE PROTEOLYTIC SUBUNIT"/>
    <property type="match status" value="1"/>
</dbReference>
<keyword evidence="3" id="KW-0645">Protease</keyword>
<sequence>MGPRCIAIRNQDIGLGLVDRFRAFRTQPISIRTLFTCRSTSWICRLCYGQSPTHGDLVEKFLMRGYTLYHDFESEERFQEMTDLFTLSIIELDLVYYKGFAFSIDSYGLDQKQFLNERRSTGDTKVALTDTIYEKVRSSFFPAIIRTKNDTKDLYLFINSPGGWVIPGVAIYDTMQFVQPDVHTICMGLAASMGTFLLAGGEITKRLAFPHARCQ</sequence>
<dbReference type="SUPFAM" id="SSF52096">
    <property type="entry name" value="ClpP/crotonase"/>
    <property type="match status" value="1"/>
</dbReference>
<dbReference type="CDD" id="cd07017">
    <property type="entry name" value="S14_ClpP_2"/>
    <property type="match status" value="1"/>
</dbReference>
<dbReference type="Proteomes" id="UP000828251">
    <property type="component" value="Unassembled WGS sequence"/>
</dbReference>
<dbReference type="GO" id="GO:0004176">
    <property type="term" value="F:ATP-dependent peptidase activity"/>
    <property type="evidence" value="ECO:0007669"/>
    <property type="project" value="InterPro"/>
</dbReference>
<evidence type="ECO:0000256" key="1">
    <source>
        <dbReference type="ARBA" id="ARBA00007039"/>
    </source>
</evidence>
<dbReference type="Gene3D" id="3.90.226.10">
    <property type="entry name" value="2-enoyl-CoA Hydratase, Chain A, domain 1"/>
    <property type="match status" value="1"/>
</dbReference>
<comment type="similarity">
    <text evidence="1 7">Belongs to the peptidase S14 family.</text>
</comment>
<keyword evidence="5" id="KW-0720">Serine protease</keyword>
<dbReference type="GO" id="GO:0004252">
    <property type="term" value="F:serine-type endopeptidase activity"/>
    <property type="evidence" value="ECO:0007669"/>
    <property type="project" value="InterPro"/>
</dbReference>
<evidence type="ECO:0000256" key="5">
    <source>
        <dbReference type="ARBA" id="ARBA00022825"/>
    </source>
</evidence>
<reference evidence="8 9" key="1">
    <citation type="journal article" date="2021" name="Plant Biotechnol. J.">
        <title>Multi-omics assisted identification of the key and species-specific regulatory components of drought-tolerant mechanisms in Gossypium stocksii.</title>
        <authorList>
            <person name="Yu D."/>
            <person name="Ke L."/>
            <person name="Zhang D."/>
            <person name="Wu Y."/>
            <person name="Sun Y."/>
            <person name="Mei J."/>
            <person name="Sun J."/>
            <person name="Sun Y."/>
        </authorList>
    </citation>
    <scope>NUCLEOTIDE SEQUENCE [LARGE SCALE GENOMIC DNA]</scope>
    <source>
        <strain evidence="9">cv. E1</strain>
        <tissue evidence="8">Leaf</tissue>
    </source>
</reference>
<feature type="active site" evidence="6">
    <location>
        <position position="192"/>
    </location>
</feature>
<dbReference type="InterPro" id="IPR029045">
    <property type="entry name" value="ClpP/crotonase-like_dom_sf"/>
</dbReference>
<comment type="catalytic activity">
    <reaction evidence="6">
        <text>Hydrolysis of proteins to small peptides in the presence of ATP and magnesium. alpha-casein is the usual test substrate. In the absence of ATP, only oligopeptides shorter than five residues are hydrolyzed (such as succinyl-Leu-Tyr-|-NHMec, and Leu-Tyr-Leu-|-Tyr-Trp, in which cleavage of the -Tyr-|-Leu- and -Tyr-|-Trp bonds also occurs).</text>
        <dbReference type="EC" id="3.4.21.92"/>
    </reaction>
</comment>
<name>A0A9D3VJY2_9ROSI</name>
<dbReference type="OrthoDB" id="1882605at2759"/>
<keyword evidence="4" id="KW-0378">Hydrolase</keyword>
<dbReference type="PANTHER" id="PTHR10381:SF15">
    <property type="entry name" value="CHLOROPLASTIC ATP-DEPENDENT CLP PROTEASE PROTEOLYTIC SUBUNIT 1"/>
    <property type="match status" value="1"/>
</dbReference>
<dbReference type="InterPro" id="IPR018215">
    <property type="entry name" value="ClpP_Ser_AS"/>
</dbReference>
<evidence type="ECO:0000256" key="7">
    <source>
        <dbReference type="RuleBase" id="RU003567"/>
    </source>
</evidence>
<dbReference type="GO" id="GO:0051117">
    <property type="term" value="F:ATPase binding"/>
    <property type="evidence" value="ECO:0007669"/>
    <property type="project" value="TreeGrafter"/>
</dbReference>
<evidence type="ECO:0000256" key="3">
    <source>
        <dbReference type="ARBA" id="ARBA00022670"/>
    </source>
</evidence>
<dbReference type="InterPro" id="IPR023562">
    <property type="entry name" value="ClpP/TepA"/>
</dbReference>
<dbReference type="AlphaFoldDB" id="A0A9D3VJY2"/>
<dbReference type="EMBL" id="JAIQCV010000007">
    <property type="protein sequence ID" value="KAH1083747.1"/>
    <property type="molecule type" value="Genomic_DNA"/>
</dbReference>
<evidence type="ECO:0000256" key="2">
    <source>
        <dbReference type="ARBA" id="ARBA00022640"/>
    </source>
</evidence>
<evidence type="ECO:0000256" key="6">
    <source>
        <dbReference type="PROSITE-ProRule" id="PRU10085"/>
    </source>
</evidence>
<dbReference type="PRINTS" id="PR00127">
    <property type="entry name" value="CLPPROTEASEP"/>
</dbReference>
<keyword evidence="9" id="KW-1185">Reference proteome</keyword>
<proteinExistence type="inferred from homology"/>
<accession>A0A9D3VJY2</accession>
<dbReference type="PROSITE" id="PS00381">
    <property type="entry name" value="CLP_PROTEASE_SER"/>
    <property type="match status" value="1"/>
</dbReference>
<keyword evidence="2" id="KW-0934">Plastid</keyword>
<evidence type="ECO:0000313" key="9">
    <source>
        <dbReference type="Proteomes" id="UP000828251"/>
    </source>
</evidence>
<comment type="caution">
    <text evidence="8">The sequence shown here is derived from an EMBL/GenBank/DDBJ whole genome shotgun (WGS) entry which is preliminary data.</text>
</comment>
<protein>
    <recommendedName>
        <fullName evidence="7">ATP-dependent Clp protease proteolytic subunit</fullName>
    </recommendedName>
</protein>
<dbReference type="GO" id="GO:0009368">
    <property type="term" value="C:endopeptidase Clp complex"/>
    <property type="evidence" value="ECO:0007669"/>
    <property type="project" value="TreeGrafter"/>
</dbReference>
<dbReference type="InterPro" id="IPR001907">
    <property type="entry name" value="ClpP"/>
</dbReference>
<dbReference type="Pfam" id="PF00574">
    <property type="entry name" value="CLP_protease"/>
    <property type="match status" value="1"/>
</dbReference>
<dbReference type="GO" id="GO:0006515">
    <property type="term" value="P:protein quality control for misfolded or incompletely synthesized proteins"/>
    <property type="evidence" value="ECO:0007669"/>
    <property type="project" value="TreeGrafter"/>
</dbReference>
<evidence type="ECO:0000256" key="4">
    <source>
        <dbReference type="ARBA" id="ARBA00022801"/>
    </source>
</evidence>
<gene>
    <name evidence="8" type="ORF">J1N35_023508</name>
</gene>